<sequence>MITTYIKNTNWYRVLLMFAGNVFLSMGVAIFKLSSLGNDPFNGMVMGLSDCLGMAYANFLVIINLLIFVVEIIFGRHLIGWGTIVNAFINGYMATFFYNTFSAAIPASQMWQRVLCVLIGVVVCSFGLSMYQGSDVGVAPYDALSLIMNKRLHIPYFWCRMSNDVVCALICFFSGGIVGLGTIVCAFGLGPVIHFFDDYFTNKILQKPIFAQR</sequence>
<dbReference type="PANTHER" id="PTHR40078:SF1">
    <property type="entry name" value="INTEGRAL MEMBRANE PROTEIN"/>
    <property type="match status" value="1"/>
</dbReference>
<dbReference type="AlphaFoldDB" id="A0A4Q1RJL7"/>
<dbReference type="RefSeq" id="WP_129258450.1">
    <property type="nucleotide sequence ID" value="NZ_SDKC01000001.1"/>
</dbReference>
<feature type="transmembrane region" description="Helical" evidence="1">
    <location>
        <begin position="53"/>
        <end position="74"/>
    </location>
</feature>
<evidence type="ECO:0008006" key="4">
    <source>
        <dbReference type="Google" id="ProtNLM"/>
    </source>
</evidence>
<keyword evidence="1" id="KW-0472">Membrane</keyword>
<dbReference type="EMBL" id="SDKC01000001">
    <property type="protein sequence ID" value="RXS75977.1"/>
    <property type="molecule type" value="Genomic_DNA"/>
</dbReference>
<dbReference type="InterPro" id="IPR038750">
    <property type="entry name" value="YczE/YyaS-like"/>
</dbReference>
<keyword evidence="1" id="KW-0812">Transmembrane</keyword>
<accession>A0A4Q1RJL7</accession>
<feature type="transmembrane region" description="Helical" evidence="1">
    <location>
        <begin position="81"/>
        <end position="98"/>
    </location>
</feature>
<dbReference type="PANTHER" id="PTHR40078">
    <property type="entry name" value="INTEGRAL MEMBRANE PROTEIN-RELATED"/>
    <property type="match status" value="1"/>
</dbReference>
<proteinExistence type="predicted"/>
<name>A0A4Q1RJL7_9FIRM</name>
<comment type="caution">
    <text evidence="2">The sequence shown here is derived from an EMBL/GenBank/DDBJ whole genome shotgun (WGS) entry which is preliminary data.</text>
</comment>
<evidence type="ECO:0000256" key="1">
    <source>
        <dbReference type="SAM" id="Phobius"/>
    </source>
</evidence>
<feature type="transmembrane region" description="Helical" evidence="1">
    <location>
        <begin position="110"/>
        <end position="131"/>
    </location>
</feature>
<evidence type="ECO:0000313" key="3">
    <source>
        <dbReference type="Proteomes" id="UP000290106"/>
    </source>
</evidence>
<feature type="transmembrane region" description="Helical" evidence="1">
    <location>
        <begin position="12"/>
        <end position="33"/>
    </location>
</feature>
<keyword evidence="3" id="KW-1185">Reference proteome</keyword>
<dbReference type="OrthoDB" id="1758183at2"/>
<dbReference type="Proteomes" id="UP000290106">
    <property type="component" value="Unassembled WGS sequence"/>
</dbReference>
<dbReference type="Pfam" id="PF19700">
    <property type="entry name" value="DUF6198"/>
    <property type="match status" value="1"/>
</dbReference>
<feature type="transmembrane region" description="Helical" evidence="1">
    <location>
        <begin position="165"/>
        <end position="189"/>
    </location>
</feature>
<keyword evidence="1" id="KW-1133">Transmembrane helix</keyword>
<reference evidence="2 3" key="1">
    <citation type="submission" date="2019-01" db="EMBL/GenBank/DDBJ databases">
        <title>Blautia sp. nov. KGMB01111 isolated human feces.</title>
        <authorList>
            <person name="Park J.-E."/>
            <person name="Kim J.-S."/>
            <person name="Park S.-H."/>
        </authorList>
    </citation>
    <scope>NUCLEOTIDE SEQUENCE [LARGE SCALE GENOMIC DNA]</scope>
    <source>
        <strain evidence="2 3">KGMB01111</strain>
    </source>
</reference>
<gene>
    <name evidence="2" type="ORF">ETP43_12690</name>
</gene>
<protein>
    <recommendedName>
        <fullName evidence="4">YitT family protein</fullName>
    </recommendedName>
</protein>
<organism evidence="2 3">
    <name type="scientific">Blautia faecicola</name>
    <dbReference type="NCBI Taxonomy" id="2509240"/>
    <lineage>
        <taxon>Bacteria</taxon>
        <taxon>Bacillati</taxon>
        <taxon>Bacillota</taxon>
        <taxon>Clostridia</taxon>
        <taxon>Lachnospirales</taxon>
        <taxon>Lachnospiraceae</taxon>
        <taxon>Blautia</taxon>
    </lineage>
</organism>
<evidence type="ECO:0000313" key="2">
    <source>
        <dbReference type="EMBL" id="RXS75977.1"/>
    </source>
</evidence>